<evidence type="ECO:0000313" key="2">
    <source>
        <dbReference type="EMBL" id="ARN84968.1"/>
    </source>
</evidence>
<dbReference type="STRING" id="1414854.GQ61_06350"/>
<accession>A0A1W6N5B0</accession>
<sequence>MRFFDKIILTLAALCMGHSQANASAESESHEVQVTLGIKSPLVGTKSMDKLVVTLPDSKKYTFSIRPGDVKQNMRWNLGTINTEDLGKRDLTFYFTNVFHPEDETFSTSCSTKNIHLSTKGKDLVKLRIHIATKPSSRPELDKIEHICSFEEVFAEK</sequence>
<gene>
    <name evidence="2" type="ORF">GQ61_06350</name>
</gene>
<protein>
    <recommendedName>
        <fullName evidence="4">Proteinase inhibitor I42 chagasin domain-containing protein</fullName>
    </recommendedName>
</protein>
<organism evidence="2 3">
    <name type="scientific">Candidatus Nucleicultrix amoebiphila FS5</name>
    <dbReference type="NCBI Taxonomy" id="1414854"/>
    <lineage>
        <taxon>Bacteria</taxon>
        <taxon>Pseudomonadati</taxon>
        <taxon>Pseudomonadota</taxon>
        <taxon>Alphaproteobacteria</taxon>
        <taxon>Holosporales</taxon>
        <taxon>Candidatus Nucleicultricaceae</taxon>
        <taxon>Candidatus Nucleicultrix</taxon>
    </lineage>
</organism>
<evidence type="ECO:0000256" key="1">
    <source>
        <dbReference type="SAM" id="SignalP"/>
    </source>
</evidence>
<dbReference type="KEGG" id="naf:GQ61_06350"/>
<evidence type="ECO:0008006" key="4">
    <source>
        <dbReference type="Google" id="ProtNLM"/>
    </source>
</evidence>
<dbReference type="RefSeq" id="WP_085784480.1">
    <property type="nucleotide sequence ID" value="NZ_CP008743.1"/>
</dbReference>
<dbReference type="AlphaFoldDB" id="A0A1W6N5B0"/>
<proteinExistence type="predicted"/>
<keyword evidence="3" id="KW-1185">Reference proteome</keyword>
<name>A0A1W6N5B0_9PROT</name>
<dbReference type="Proteomes" id="UP000237351">
    <property type="component" value="Chromosome"/>
</dbReference>
<dbReference type="EMBL" id="CP008743">
    <property type="protein sequence ID" value="ARN84968.1"/>
    <property type="molecule type" value="Genomic_DNA"/>
</dbReference>
<keyword evidence="1" id="KW-0732">Signal</keyword>
<feature type="chain" id="PRO_5012664555" description="Proteinase inhibitor I42 chagasin domain-containing protein" evidence="1">
    <location>
        <begin position="24"/>
        <end position="157"/>
    </location>
</feature>
<feature type="signal peptide" evidence="1">
    <location>
        <begin position="1"/>
        <end position="23"/>
    </location>
</feature>
<evidence type="ECO:0000313" key="3">
    <source>
        <dbReference type="Proteomes" id="UP000237351"/>
    </source>
</evidence>
<reference evidence="2 3" key="1">
    <citation type="submission" date="2014-06" db="EMBL/GenBank/DDBJ databases">
        <title>The genome of the endonuclear symbiont Nucleicultrix amoebiphila.</title>
        <authorList>
            <person name="Schulz F."/>
            <person name="Horn M."/>
        </authorList>
    </citation>
    <scope>NUCLEOTIDE SEQUENCE [LARGE SCALE GENOMIC DNA]</scope>
    <source>
        <strain evidence="2 3">FS5</strain>
    </source>
</reference>